<dbReference type="AlphaFoldDB" id="A0A2I0KC63"/>
<protein>
    <submittedName>
        <fullName evidence="1">Uncharacterized protein</fullName>
    </submittedName>
</protein>
<sequence>MPSSDWTVIENSSIEEFGVSSQLLEFIYLLKDRQQKRDFLGMPSTEVVDTLIREEMRVLYGRYEVMNGLLCDVAKLKKANDNKDAIKSVRKKKKATLAEVRREKEEAVTEAGTQAVLKYMVEPEYTADLGWTLFELARGVRGELKEKDPYVDTREYNTFAYYYSNRAALGELESPIKDSPTQSSLPTLKR</sequence>
<gene>
    <name evidence="1" type="ORF">CRG98_013510</name>
</gene>
<name>A0A2I0KC63_PUNGR</name>
<evidence type="ECO:0000313" key="1">
    <source>
        <dbReference type="EMBL" id="PKI66102.1"/>
    </source>
</evidence>
<keyword evidence="2" id="KW-1185">Reference proteome</keyword>
<dbReference type="EMBL" id="PGOL01000690">
    <property type="protein sequence ID" value="PKI66102.1"/>
    <property type="molecule type" value="Genomic_DNA"/>
</dbReference>
<accession>A0A2I0KC63</accession>
<dbReference type="Proteomes" id="UP000233551">
    <property type="component" value="Unassembled WGS sequence"/>
</dbReference>
<comment type="caution">
    <text evidence="1">The sequence shown here is derived from an EMBL/GenBank/DDBJ whole genome shotgun (WGS) entry which is preliminary data.</text>
</comment>
<reference evidence="1 2" key="1">
    <citation type="submission" date="2017-11" db="EMBL/GenBank/DDBJ databases">
        <title>De-novo sequencing of pomegranate (Punica granatum L.) genome.</title>
        <authorList>
            <person name="Akparov Z."/>
            <person name="Amiraslanov A."/>
            <person name="Hajiyeva S."/>
            <person name="Abbasov M."/>
            <person name="Kaur K."/>
            <person name="Hamwieh A."/>
            <person name="Solovyev V."/>
            <person name="Salamov A."/>
            <person name="Braich B."/>
            <person name="Kosarev P."/>
            <person name="Mahmoud A."/>
            <person name="Hajiyev E."/>
            <person name="Babayeva S."/>
            <person name="Izzatullayeva V."/>
            <person name="Mammadov A."/>
            <person name="Mammadov A."/>
            <person name="Sharifova S."/>
            <person name="Ojaghi J."/>
            <person name="Eynullazada K."/>
            <person name="Bayramov B."/>
            <person name="Abdulazimova A."/>
            <person name="Shahmuradov I."/>
        </authorList>
    </citation>
    <scope>NUCLEOTIDE SEQUENCE [LARGE SCALE GENOMIC DNA]</scope>
    <source>
        <strain evidence="2">cv. AG2017</strain>
        <tissue evidence="1">Leaf</tissue>
    </source>
</reference>
<proteinExistence type="predicted"/>
<evidence type="ECO:0000313" key="2">
    <source>
        <dbReference type="Proteomes" id="UP000233551"/>
    </source>
</evidence>
<organism evidence="1 2">
    <name type="scientific">Punica granatum</name>
    <name type="common">Pomegranate</name>
    <dbReference type="NCBI Taxonomy" id="22663"/>
    <lineage>
        <taxon>Eukaryota</taxon>
        <taxon>Viridiplantae</taxon>
        <taxon>Streptophyta</taxon>
        <taxon>Embryophyta</taxon>
        <taxon>Tracheophyta</taxon>
        <taxon>Spermatophyta</taxon>
        <taxon>Magnoliopsida</taxon>
        <taxon>eudicotyledons</taxon>
        <taxon>Gunneridae</taxon>
        <taxon>Pentapetalae</taxon>
        <taxon>rosids</taxon>
        <taxon>malvids</taxon>
        <taxon>Myrtales</taxon>
        <taxon>Lythraceae</taxon>
        <taxon>Punica</taxon>
    </lineage>
</organism>